<evidence type="ECO:0000313" key="3">
    <source>
        <dbReference type="Proteomes" id="UP000054350"/>
    </source>
</evidence>
<gene>
    <name evidence="2" type="ORF">AMAG_19267</name>
</gene>
<dbReference type="Pfam" id="PF24652">
    <property type="entry name" value="CEP76_C"/>
    <property type="match status" value="1"/>
</dbReference>
<reference evidence="2 3" key="1">
    <citation type="submission" date="2009-11" db="EMBL/GenBank/DDBJ databases">
        <title>Annotation of Allomyces macrogynus ATCC 38327.</title>
        <authorList>
            <consortium name="The Broad Institute Genome Sequencing Platform"/>
            <person name="Russ C."/>
            <person name="Cuomo C."/>
            <person name="Burger G."/>
            <person name="Gray M.W."/>
            <person name="Holland P.W.H."/>
            <person name="King N."/>
            <person name="Lang F.B.F."/>
            <person name="Roger A.J."/>
            <person name="Ruiz-Trillo I."/>
            <person name="Young S.K."/>
            <person name="Zeng Q."/>
            <person name="Gargeya S."/>
            <person name="Fitzgerald M."/>
            <person name="Haas B."/>
            <person name="Abouelleil A."/>
            <person name="Alvarado L."/>
            <person name="Arachchi H.M."/>
            <person name="Berlin A."/>
            <person name="Chapman S.B."/>
            <person name="Gearin G."/>
            <person name="Goldberg J."/>
            <person name="Griggs A."/>
            <person name="Gujja S."/>
            <person name="Hansen M."/>
            <person name="Heiman D."/>
            <person name="Howarth C."/>
            <person name="Larimer J."/>
            <person name="Lui A."/>
            <person name="MacDonald P.J.P."/>
            <person name="McCowen C."/>
            <person name="Montmayeur A."/>
            <person name="Murphy C."/>
            <person name="Neiman D."/>
            <person name="Pearson M."/>
            <person name="Priest M."/>
            <person name="Roberts A."/>
            <person name="Saif S."/>
            <person name="Shea T."/>
            <person name="Sisk P."/>
            <person name="Stolte C."/>
            <person name="Sykes S."/>
            <person name="Wortman J."/>
            <person name="Nusbaum C."/>
            <person name="Birren B."/>
        </authorList>
    </citation>
    <scope>NUCLEOTIDE SEQUENCE [LARGE SCALE GENOMIC DNA]</scope>
    <source>
        <strain evidence="2 3">ATCC 38327</strain>
    </source>
</reference>
<name>A0A0L0SQ96_ALLM3</name>
<dbReference type="VEuPathDB" id="FungiDB:AMAG_19267"/>
<reference evidence="3" key="2">
    <citation type="submission" date="2009-11" db="EMBL/GenBank/DDBJ databases">
        <title>The Genome Sequence of Allomyces macrogynus strain ATCC 38327.</title>
        <authorList>
            <consortium name="The Broad Institute Genome Sequencing Platform"/>
            <person name="Russ C."/>
            <person name="Cuomo C."/>
            <person name="Shea T."/>
            <person name="Young S.K."/>
            <person name="Zeng Q."/>
            <person name="Koehrsen M."/>
            <person name="Haas B."/>
            <person name="Borodovsky M."/>
            <person name="Guigo R."/>
            <person name="Alvarado L."/>
            <person name="Berlin A."/>
            <person name="Borenstein D."/>
            <person name="Chen Z."/>
            <person name="Engels R."/>
            <person name="Freedman E."/>
            <person name="Gellesch M."/>
            <person name="Goldberg J."/>
            <person name="Griggs A."/>
            <person name="Gujja S."/>
            <person name="Heiman D."/>
            <person name="Hepburn T."/>
            <person name="Howarth C."/>
            <person name="Jen D."/>
            <person name="Larson L."/>
            <person name="Lewis B."/>
            <person name="Mehta T."/>
            <person name="Park D."/>
            <person name="Pearson M."/>
            <person name="Roberts A."/>
            <person name="Saif S."/>
            <person name="Shenoy N."/>
            <person name="Sisk P."/>
            <person name="Stolte C."/>
            <person name="Sykes S."/>
            <person name="Walk T."/>
            <person name="White J."/>
            <person name="Yandava C."/>
            <person name="Burger G."/>
            <person name="Gray M.W."/>
            <person name="Holland P.W.H."/>
            <person name="King N."/>
            <person name="Lang F.B.F."/>
            <person name="Roger A.J."/>
            <person name="Ruiz-Trillo I."/>
            <person name="Lander E."/>
            <person name="Nusbaum C."/>
        </authorList>
    </citation>
    <scope>NUCLEOTIDE SEQUENCE [LARGE SCALE GENOMIC DNA]</scope>
    <source>
        <strain evidence="3">ATCC 38327</strain>
    </source>
</reference>
<dbReference type="InterPro" id="IPR056288">
    <property type="entry name" value="CEP76_C"/>
</dbReference>
<dbReference type="AlphaFoldDB" id="A0A0L0SQ96"/>
<sequence>MAGIVDDLASSIRSGGDTTGLLEVRIQCGNPNLWTTALPSSPRRPTDWTNAALDRWWRSVTQILRARYPWLAPSTDDASTTANDDHFARGVVLWVHNEFGHRLTAPHLITPIRDPRTVPTARHAIRLLRGLNLDAYMTLGTSPRGAVLWVTVLRQGSKGLVQAELIDIAGSAMAARAGMPVMAVMTFAPDGLHGWTGVSCMFSDRGVFVSVQDWRMPLSRVAWDVKGTGWRAMWVGEGEEPVVMVGRKEITVTVNDQIGSFVVEPDGWATRVPLIRPRVDMDAVETAVQDTLMVWLATQRHYLGLVTVWNAALGDTMRQLLASMDAQSHWAPPTSTHAPSPACPFDMHHIESAIRSLIPPSWSFRGAPSCILVGPHAHALSTHDGHISEWARGVAARAMADWTRHDVAYALVLDPSDEMRFACAVRIVVYGEAVAAWMAVGAAVPPEDEDEESDE</sequence>
<dbReference type="EMBL" id="GG745345">
    <property type="protein sequence ID" value="KNE64723.1"/>
    <property type="molecule type" value="Genomic_DNA"/>
</dbReference>
<evidence type="ECO:0000259" key="1">
    <source>
        <dbReference type="Pfam" id="PF24652"/>
    </source>
</evidence>
<feature type="domain" description="Centrosomal protein of 76 kDa C-terminal" evidence="1">
    <location>
        <begin position="279"/>
        <end position="442"/>
    </location>
</feature>
<accession>A0A0L0SQ96</accession>
<evidence type="ECO:0000313" key="2">
    <source>
        <dbReference type="EMBL" id="KNE64723.1"/>
    </source>
</evidence>
<proteinExistence type="predicted"/>
<protein>
    <recommendedName>
        <fullName evidence="1">Centrosomal protein of 76 kDa C-terminal domain-containing protein</fullName>
    </recommendedName>
</protein>
<dbReference type="Proteomes" id="UP000054350">
    <property type="component" value="Unassembled WGS sequence"/>
</dbReference>
<organism evidence="2 3">
    <name type="scientific">Allomyces macrogynus (strain ATCC 38327)</name>
    <name type="common">Allomyces javanicus var. macrogynus</name>
    <dbReference type="NCBI Taxonomy" id="578462"/>
    <lineage>
        <taxon>Eukaryota</taxon>
        <taxon>Fungi</taxon>
        <taxon>Fungi incertae sedis</taxon>
        <taxon>Blastocladiomycota</taxon>
        <taxon>Blastocladiomycetes</taxon>
        <taxon>Blastocladiales</taxon>
        <taxon>Blastocladiaceae</taxon>
        <taxon>Allomyces</taxon>
    </lineage>
</organism>
<keyword evidence="3" id="KW-1185">Reference proteome</keyword>